<dbReference type="Gene3D" id="3.40.50.620">
    <property type="entry name" value="HUPs"/>
    <property type="match status" value="2"/>
</dbReference>
<dbReference type="InterPro" id="IPR006016">
    <property type="entry name" value="UspA"/>
</dbReference>
<organism evidence="3 4">
    <name type="scientific">Rubricoccus marinus</name>
    <dbReference type="NCBI Taxonomy" id="716817"/>
    <lineage>
        <taxon>Bacteria</taxon>
        <taxon>Pseudomonadati</taxon>
        <taxon>Rhodothermota</taxon>
        <taxon>Rhodothermia</taxon>
        <taxon>Rhodothermales</taxon>
        <taxon>Rubricoccaceae</taxon>
        <taxon>Rubricoccus</taxon>
    </lineage>
</organism>
<feature type="domain" description="UspA" evidence="2">
    <location>
        <begin position="135"/>
        <end position="270"/>
    </location>
</feature>
<gene>
    <name evidence="3" type="ORF">BSZ36_05335</name>
</gene>
<dbReference type="InParanoid" id="A0A259TXH5"/>
<evidence type="ECO:0000313" key="3">
    <source>
        <dbReference type="EMBL" id="OZC02449.1"/>
    </source>
</evidence>
<comment type="caution">
    <text evidence="3">The sequence shown here is derived from an EMBL/GenBank/DDBJ whole genome shotgun (WGS) entry which is preliminary data.</text>
</comment>
<feature type="domain" description="UspA" evidence="2">
    <location>
        <begin position="4"/>
        <end position="123"/>
    </location>
</feature>
<evidence type="ECO:0000313" key="4">
    <source>
        <dbReference type="Proteomes" id="UP000216446"/>
    </source>
</evidence>
<sequence length="396" mass="41980">MIEIQTLLVATDRSDIATKALTLGENLASRHGGTLHEFHVELVPPAGRFQRSPDVVREMTDENRIAITRQAVSAGEAIVAYAAEISADLIVMGTHGRGGWDRMVLGSTAEYVLRRAPCPVLTVGPQADSFARGPVIAAVAFGDDEANVIETAAGFAHALGTRLVAFHAVEPVILPAPYAMEIGDLGLDRLVGDAREAMAERMRERVTLPIASEALVRAGSPEHDVLVLADEIGASLIVQGTHGRSGLGRTFFGSVAEAIVRRSPVSVLTLPLGARPLAITDRDALTRSAPLARESWGTTLESLSERAEAAPWAVTVGVVGQDARGTLLNGVRLHGLAYDPNDDAIDVLADGMDHRIVRPLAVRLSGGGGEEPFTLEVIRRDGARERIEAEPLAIPA</sequence>
<dbReference type="InterPro" id="IPR006015">
    <property type="entry name" value="Universal_stress_UspA"/>
</dbReference>
<accession>A0A259TXH5</accession>
<proteinExistence type="inferred from homology"/>
<dbReference type="PRINTS" id="PR01438">
    <property type="entry name" value="UNVRSLSTRESS"/>
</dbReference>
<dbReference type="SUPFAM" id="SSF52402">
    <property type="entry name" value="Adenine nucleotide alpha hydrolases-like"/>
    <property type="match status" value="2"/>
</dbReference>
<dbReference type="InterPro" id="IPR014729">
    <property type="entry name" value="Rossmann-like_a/b/a_fold"/>
</dbReference>
<protein>
    <recommendedName>
        <fullName evidence="2">UspA domain-containing protein</fullName>
    </recommendedName>
</protein>
<evidence type="ECO:0000256" key="1">
    <source>
        <dbReference type="ARBA" id="ARBA00008791"/>
    </source>
</evidence>
<keyword evidence="4" id="KW-1185">Reference proteome</keyword>
<dbReference type="Pfam" id="PF00582">
    <property type="entry name" value="Usp"/>
    <property type="match status" value="2"/>
</dbReference>
<comment type="similarity">
    <text evidence="1">Belongs to the universal stress protein A family.</text>
</comment>
<dbReference type="RefSeq" id="WP_094546716.1">
    <property type="nucleotide sequence ID" value="NZ_MQWB01000001.1"/>
</dbReference>
<dbReference type="EMBL" id="MQWB01000001">
    <property type="protein sequence ID" value="OZC02449.1"/>
    <property type="molecule type" value="Genomic_DNA"/>
</dbReference>
<reference evidence="3 4" key="1">
    <citation type="submission" date="2016-11" db="EMBL/GenBank/DDBJ databases">
        <title>Study of marine rhodopsin-containing bacteria.</title>
        <authorList>
            <person name="Yoshizawa S."/>
            <person name="Kumagai Y."/>
            <person name="Kogure K."/>
        </authorList>
    </citation>
    <scope>NUCLEOTIDE SEQUENCE [LARGE SCALE GENOMIC DNA]</scope>
    <source>
        <strain evidence="3 4">SG-29</strain>
    </source>
</reference>
<dbReference type="Pfam" id="PF17269">
    <property type="entry name" value="DUF5335"/>
    <property type="match status" value="1"/>
</dbReference>
<dbReference type="FunCoup" id="A0A259TXH5">
    <property type="interactions" value="14"/>
</dbReference>
<evidence type="ECO:0000259" key="2">
    <source>
        <dbReference type="Pfam" id="PF00582"/>
    </source>
</evidence>
<dbReference type="PANTHER" id="PTHR46268">
    <property type="entry name" value="STRESS RESPONSE PROTEIN NHAX"/>
    <property type="match status" value="1"/>
</dbReference>
<dbReference type="InterPro" id="IPR035223">
    <property type="entry name" value="DUF5335"/>
</dbReference>
<dbReference type="OrthoDB" id="9788959at2"/>
<dbReference type="AlphaFoldDB" id="A0A259TXH5"/>
<name>A0A259TXH5_9BACT</name>
<dbReference type="PANTHER" id="PTHR46268:SF6">
    <property type="entry name" value="UNIVERSAL STRESS PROTEIN UP12"/>
    <property type="match status" value="1"/>
</dbReference>
<dbReference type="CDD" id="cd00293">
    <property type="entry name" value="USP-like"/>
    <property type="match status" value="2"/>
</dbReference>
<dbReference type="Proteomes" id="UP000216446">
    <property type="component" value="Unassembled WGS sequence"/>
</dbReference>